<keyword evidence="2" id="KW-0732">Signal</keyword>
<dbReference type="SUPFAM" id="SSF54117">
    <property type="entry name" value="Interleukin 8-like chemokines"/>
    <property type="match status" value="1"/>
</dbReference>
<dbReference type="AlphaFoldDB" id="A0A8C6WH28"/>
<reference evidence="4" key="2">
    <citation type="submission" date="2025-09" db="UniProtKB">
        <authorList>
            <consortium name="Ensembl"/>
        </authorList>
    </citation>
    <scope>IDENTIFICATION</scope>
</reference>
<dbReference type="CDD" id="cd00272">
    <property type="entry name" value="Chemokine_CC"/>
    <property type="match status" value="1"/>
</dbReference>
<evidence type="ECO:0000256" key="1">
    <source>
        <dbReference type="ARBA" id="ARBA00022514"/>
    </source>
</evidence>
<dbReference type="SMART" id="SM00199">
    <property type="entry name" value="SCY"/>
    <property type="match status" value="1"/>
</dbReference>
<proteinExistence type="predicted"/>
<evidence type="ECO:0000313" key="4">
    <source>
        <dbReference type="Ensembl" id="ENSNMLP00000006412.1"/>
    </source>
</evidence>
<dbReference type="Proteomes" id="UP000694523">
    <property type="component" value="Unplaced"/>
</dbReference>
<evidence type="ECO:0000313" key="5">
    <source>
        <dbReference type="Proteomes" id="UP000694523"/>
    </source>
</evidence>
<keyword evidence="5" id="KW-1185">Reference proteome</keyword>
<dbReference type="InterPro" id="IPR036048">
    <property type="entry name" value="Interleukin_8-like_sf"/>
</dbReference>
<feature type="chain" id="PRO_5033982963" description="Chemokine interleukin-8-like domain-containing protein" evidence="2">
    <location>
        <begin position="25"/>
        <end position="105"/>
    </location>
</feature>
<evidence type="ECO:0000259" key="3">
    <source>
        <dbReference type="SMART" id="SM00199"/>
    </source>
</evidence>
<accession>A0A8C6WH28</accession>
<dbReference type="Gene3D" id="2.40.50.40">
    <property type="match status" value="1"/>
</dbReference>
<dbReference type="PANTHER" id="PTHR12015">
    <property type="entry name" value="SMALL INDUCIBLE CYTOKINE A"/>
    <property type="match status" value="1"/>
</dbReference>
<dbReference type="GO" id="GO:0008009">
    <property type="term" value="F:chemokine activity"/>
    <property type="evidence" value="ECO:0007669"/>
    <property type="project" value="InterPro"/>
</dbReference>
<dbReference type="InterPro" id="IPR001811">
    <property type="entry name" value="Chemokine_IL8-like_dom"/>
</dbReference>
<dbReference type="GO" id="GO:0006955">
    <property type="term" value="P:immune response"/>
    <property type="evidence" value="ECO:0007669"/>
    <property type="project" value="InterPro"/>
</dbReference>
<protein>
    <recommendedName>
        <fullName evidence="3">Chemokine interleukin-8-like domain-containing protein</fullName>
    </recommendedName>
</protein>
<evidence type="ECO:0000256" key="2">
    <source>
        <dbReference type="SAM" id="SignalP"/>
    </source>
</evidence>
<keyword evidence="1" id="KW-0202">Cytokine</keyword>
<dbReference type="Ensembl" id="ENSNMLT00000007327.1">
    <property type="protein sequence ID" value="ENSNMLP00000006412.1"/>
    <property type="gene ID" value="ENSNMLG00000004250.1"/>
</dbReference>
<organism evidence="4 5">
    <name type="scientific">Neogobius melanostomus</name>
    <name type="common">round goby</name>
    <dbReference type="NCBI Taxonomy" id="47308"/>
    <lineage>
        <taxon>Eukaryota</taxon>
        <taxon>Metazoa</taxon>
        <taxon>Chordata</taxon>
        <taxon>Craniata</taxon>
        <taxon>Vertebrata</taxon>
        <taxon>Euteleostomi</taxon>
        <taxon>Actinopterygii</taxon>
        <taxon>Neopterygii</taxon>
        <taxon>Teleostei</taxon>
        <taxon>Neoteleostei</taxon>
        <taxon>Acanthomorphata</taxon>
        <taxon>Gobiaria</taxon>
        <taxon>Gobiiformes</taxon>
        <taxon>Gobioidei</taxon>
        <taxon>Gobiidae</taxon>
        <taxon>Benthophilinae</taxon>
        <taxon>Neogobiini</taxon>
        <taxon>Neogobius</taxon>
    </lineage>
</organism>
<dbReference type="InterPro" id="IPR039809">
    <property type="entry name" value="Chemokine_b/g/d"/>
</dbReference>
<sequence length="105" mass="11898">TAIMMKQSILVLGAALLCCLTVYANSEAVFVPSECCFHFYVDRLPKNKVDDYRLTSPHCPNKGIIVRMQNGKEFCVNPDQRWVKGITNFIDQKKVAELCRSDSKP</sequence>
<dbReference type="GO" id="GO:0005615">
    <property type="term" value="C:extracellular space"/>
    <property type="evidence" value="ECO:0007669"/>
    <property type="project" value="UniProtKB-KW"/>
</dbReference>
<feature type="domain" description="Chemokine interleukin-8-like" evidence="3">
    <location>
        <begin position="32"/>
        <end position="90"/>
    </location>
</feature>
<name>A0A8C6WH28_9GOBI</name>
<reference evidence="4" key="1">
    <citation type="submission" date="2025-08" db="UniProtKB">
        <authorList>
            <consortium name="Ensembl"/>
        </authorList>
    </citation>
    <scope>IDENTIFICATION</scope>
</reference>
<dbReference type="Pfam" id="PF00048">
    <property type="entry name" value="IL8"/>
    <property type="match status" value="1"/>
</dbReference>
<feature type="signal peptide" evidence="2">
    <location>
        <begin position="1"/>
        <end position="24"/>
    </location>
</feature>